<dbReference type="Proteomes" id="UP000230423">
    <property type="component" value="Unassembled WGS sequence"/>
</dbReference>
<proteinExistence type="predicted"/>
<dbReference type="AlphaFoldDB" id="A0A2G9T393"/>
<dbReference type="EMBL" id="KZ428117">
    <property type="protein sequence ID" value="PIO52401.1"/>
    <property type="molecule type" value="Genomic_DNA"/>
</dbReference>
<protein>
    <submittedName>
        <fullName evidence="1">Uncharacterized protein</fullName>
    </submittedName>
</protein>
<evidence type="ECO:0000313" key="1">
    <source>
        <dbReference type="EMBL" id="PIO52401.1"/>
    </source>
</evidence>
<name>A0A2G9T393_TELCI</name>
<organism evidence="1 2">
    <name type="scientific">Teladorsagia circumcincta</name>
    <name type="common">Brown stomach worm</name>
    <name type="synonym">Ostertagia circumcincta</name>
    <dbReference type="NCBI Taxonomy" id="45464"/>
    <lineage>
        <taxon>Eukaryota</taxon>
        <taxon>Metazoa</taxon>
        <taxon>Ecdysozoa</taxon>
        <taxon>Nematoda</taxon>
        <taxon>Chromadorea</taxon>
        <taxon>Rhabditida</taxon>
        <taxon>Rhabditina</taxon>
        <taxon>Rhabditomorpha</taxon>
        <taxon>Strongyloidea</taxon>
        <taxon>Trichostrongylidae</taxon>
        <taxon>Teladorsagia</taxon>
    </lineage>
</organism>
<keyword evidence="2" id="KW-1185">Reference proteome</keyword>
<evidence type="ECO:0000313" key="2">
    <source>
        <dbReference type="Proteomes" id="UP000230423"/>
    </source>
</evidence>
<gene>
    <name evidence="1" type="ORF">TELCIR_26293</name>
</gene>
<sequence length="48" mass="5275">MSRPFGVAMLFAGVDQMARNSSISILRAHLLTVRQSQSGLQVMVRSRA</sequence>
<reference evidence="1 2" key="1">
    <citation type="submission" date="2015-09" db="EMBL/GenBank/DDBJ databases">
        <title>Draft genome of the parasitic nematode Teladorsagia circumcincta isolate WARC Sus (inbred).</title>
        <authorList>
            <person name="Mitreva M."/>
        </authorList>
    </citation>
    <scope>NUCLEOTIDE SEQUENCE [LARGE SCALE GENOMIC DNA]</scope>
    <source>
        <strain evidence="1 2">S</strain>
    </source>
</reference>
<accession>A0A2G9T393</accession>